<evidence type="ECO:0000313" key="2">
    <source>
        <dbReference type="Proteomes" id="UP001501081"/>
    </source>
</evidence>
<evidence type="ECO:0008006" key="3">
    <source>
        <dbReference type="Google" id="ProtNLM"/>
    </source>
</evidence>
<dbReference type="EMBL" id="BAABAK010000020">
    <property type="protein sequence ID" value="GAA3982197.1"/>
    <property type="molecule type" value="Genomic_DNA"/>
</dbReference>
<name>A0ABP7QHI8_9SPHI</name>
<evidence type="ECO:0000313" key="1">
    <source>
        <dbReference type="EMBL" id="GAA3982197.1"/>
    </source>
</evidence>
<protein>
    <recommendedName>
        <fullName evidence="3">Lipocalin-like domain-containing protein</fullName>
    </recommendedName>
</protein>
<gene>
    <name evidence="1" type="ORF">GCM10022246_37740</name>
</gene>
<proteinExistence type="predicted"/>
<accession>A0ABP7QHI8</accession>
<keyword evidence="2" id="KW-1185">Reference proteome</keyword>
<organism evidence="1 2">
    <name type="scientific">Pedobacter ginsengiterrae</name>
    <dbReference type="NCBI Taxonomy" id="871696"/>
    <lineage>
        <taxon>Bacteria</taxon>
        <taxon>Pseudomonadati</taxon>
        <taxon>Bacteroidota</taxon>
        <taxon>Sphingobacteriia</taxon>
        <taxon>Sphingobacteriales</taxon>
        <taxon>Sphingobacteriaceae</taxon>
        <taxon>Pedobacter</taxon>
    </lineage>
</organism>
<reference evidence="2" key="1">
    <citation type="journal article" date="2019" name="Int. J. Syst. Evol. Microbiol.">
        <title>The Global Catalogue of Microorganisms (GCM) 10K type strain sequencing project: providing services to taxonomists for standard genome sequencing and annotation.</title>
        <authorList>
            <consortium name="The Broad Institute Genomics Platform"/>
            <consortium name="The Broad Institute Genome Sequencing Center for Infectious Disease"/>
            <person name="Wu L."/>
            <person name="Ma J."/>
        </authorList>
    </citation>
    <scope>NUCLEOTIDE SEQUENCE [LARGE SCALE GENOMIC DNA]</scope>
    <source>
        <strain evidence="2">JCM 17338</strain>
    </source>
</reference>
<comment type="caution">
    <text evidence="1">The sequence shown here is derived from an EMBL/GenBank/DDBJ whole genome shotgun (WGS) entry which is preliminary data.</text>
</comment>
<sequence>MVVITLLHLTKQIGCLPQQILTLKNNKMKKTVQIFSMLLIALTVMVSCKKDTDPADRDFFVGTYKGTVSYRNGQTVTNSTDGKVTVTKVSDTYSFFFGNNIPDITGVKFQESGNTYVSVGTGLIGITIDASSLKMAVSNSNGTWTADCTR</sequence>
<dbReference type="Proteomes" id="UP001501081">
    <property type="component" value="Unassembled WGS sequence"/>
</dbReference>